<dbReference type="InterPro" id="IPR002731">
    <property type="entry name" value="ATPase_BadF"/>
</dbReference>
<keyword evidence="2" id="KW-0479">Metal-binding</keyword>
<organism evidence="6 7">
    <name type="scientific">Diplocloster modestus</name>
    <dbReference type="NCBI Taxonomy" id="2850322"/>
    <lineage>
        <taxon>Bacteria</taxon>
        <taxon>Bacillati</taxon>
        <taxon>Bacillota</taxon>
        <taxon>Clostridia</taxon>
        <taxon>Lachnospirales</taxon>
        <taxon>Lachnospiraceae</taxon>
        <taxon>Diplocloster</taxon>
    </lineage>
</organism>
<evidence type="ECO:0000256" key="4">
    <source>
        <dbReference type="ARBA" id="ARBA00023014"/>
    </source>
</evidence>
<evidence type="ECO:0000259" key="5">
    <source>
        <dbReference type="Pfam" id="PF01869"/>
    </source>
</evidence>
<accession>A0ABS6K603</accession>
<proteinExistence type="predicted"/>
<dbReference type="Pfam" id="PF01869">
    <property type="entry name" value="BcrAD_BadFG"/>
    <property type="match status" value="1"/>
</dbReference>
<dbReference type="PANTHER" id="PTHR32329:SF2">
    <property type="entry name" value="BIFUNCTIONAL PROTEIN [INCLUDES 2-HYDROXYACYL-COA DEHYDRATASE (N-TER) AND ITS ACTIVATOR DOMAIN (C_TERM)"/>
    <property type="match status" value="1"/>
</dbReference>
<dbReference type="EMBL" id="JAHQCX010000004">
    <property type="protein sequence ID" value="MBU9725944.1"/>
    <property type="molecule type" value="Genomic_DNA"/>
</dbReference>
<evidence type="ECO:0000256" key="2">
    <source>
        <dbReference type="ARBA" id="ARBA00022723"/>
    </source>
</evidence>
<name>A0ABS6K603_9FIRM</name>
<protein>
    <submittedName>
        <fullName evidence="6">2-hydroxyglutaryl-CoA dehydratase</fullName>
    </submittedName>
</protein>
<dbReference type="InterPro" id="IPR043129">
    <property type="entry name" value="ATPase_NBD"/>
</dbReference>
<keyword evidence="4" id="KW-0411">Iron-sulfur</keyword>
<comment type="cofactor">
    <cofactor evidence="1">
        <name>[4Fe-4S] cluster</name>
        <dbReference type="ChEBI" id="CHEBI:49883"/>
    </cofactor>
</comment>
<feature type="domain" description="ATPase BadF/BadG/BcrA/BcrD type" evidence="5">
    <location>
        <begin position="5"/>
        <end position="253"/>
    </location>
</feature>
<dbReference type="InterPro" id="IPR008275">
    <property type="entry name" value="CoA_E_activase_dom"/>
</dbReference>
<dbReference type="PANTHER" id="PTHR32329">
    <property type="entry name" value="BIFUNCTIONAL PROTEIN [INCLUDES 2-HYDROXYACYL-COA DEHYDRATASE (N-TER) AND ITS ACTIVATOR DOMAIN (C_TERM)-RELATED"/>
    <property type="match status" value="1"/>
</dbReference>
<dbReference type="Gene3D" id="3.30.420.40">
    <property type="match status" value="2"/>
</dbReference>
<dbReference type="SUPFAM" id="SSF53067">
    <property type="entry name" value="Actin-like ATPase domain"/>
    <property type="match status" value="1"/>
</dbReference>
<keyword evidence="7" id="KW-1185">Reference proteome</keyword>
<sequence>MIFAGVDVGSTTTKIVLMDENGEIRGSLLGPTGAEHRSRSKEVLEKACLQAGIEPGQVDYTVATGYGRINVPYADRQITEITCHAQGVLHFFPEAKSVIDIGGQDCKGIKIRNGKVDNFVMNDKCAAGTGRYLEVTAQTLGIPLEKLGEVSLTSSQPAQISNTCTVFAEQEMIGKIASGTPVEDVVAGIHEAIARRVFGLLEKIKIQPEIVFTGGGAKNIGIRNALERLLKTTLSIPPIDPQLVGAAGAALLAIKFKARG</sequence>
<reference evidence="6 7" key="1">
    <citation type="submission" date="2021-06" db="EMBL/GenBank/DDBJ databases">
        <title>Description of novel taxa of the family Lachnospiraceae.</title>
        <authorList>
            <person name="Chaplin A.V."/>
            <person name="Sokolova S.R."/>
            <person name="Pikina A.P."/>
            <person name="Korzhanova M."/>
            <person name="Belova V."/>
            <person name="Korostin D."/>
            <person name="Efimov B.A."/>
        </authorList>
    </citation>
    <scope>NUCLEOTIDE SEQUENCE [LARGE SCALE GENOMIC DNA]</scope>
    <source>
        <strain evidence="6 7">ASD4241</strain>
    </source>
</reference>
<dbReference type="RefSeq" id="WP_238726609.1">
    <property type="nucleotide sequence ID" value="NZ_JAHQCX010000004.1"/>
</dbReference>
<evidence type="ECO:0000256" key="1">
    <source>
        <dbReference type="ARBA" id="ARBA00001966"/>
    </source>
</evidence>
<comment type="caution">
    <text evidence="6">The sequence shown here is derived from an EMBL/GenBank/DDBJ whole genome shotgun (WGS) entry which is preliminary data.</text>
</comment>
<evidence type="ECO:0000313" key="7">
    <source>
        <dbReference type="Proteomes" id="UP001314681"/>
    </source>
</evidence>
<keyword evidence="3" id="KW-0408">Iron</keyword>
<evidence type="ECO:0000313" key="6">
    <source>
        <dbReference type="EMBL" id="MBU9725944.1"/>
    </source>
</evidence>
<dbReference type="InterPro" id="IPR051805">
    <property type="entry name" value="Dehydratase_Activator_Redct"/>
</dbReference>
<evidence type="ECO:0000256" key="3">
    <source>
        <dbReference type="ARBA" id="ARBA00023004"/>
    </source>
</evidence>
<dbReference type="NCBIfam" id="TIGR00241">
    <property type="entry name" value="CoA_E_activ"/>
    <property type="match status" value="1"/>
</dbReference>
<dbReference type="Proteomes" id="UP001314681">
    <property type="component" value="Unassembled WGS sequence"/>
</dbReference>
<gene>
    <name evidence="6" type="ORF">KTH90_07945</name>
</gene>
<dbReference type="CDD" id="cd24036">
    <property type="entry name" value="ASKHA_NBD_BcrAD_BadFG_HgdC_HadI"/>
    <property type="match status" value="1"/>
</dbReference>